<evidence type="ECO:0000256" key="1">
    <source>
        <dbReference type="SAM" id="MobiDB-lite"/>
    </source>
</evidence>
<feature type="region of interest" description="Disordered" evidence="1">
    <location>
        <begin position="737"/>
        <end position="762"/>
    </location>
</feature>
<protein>
    <submittedName>
        <fullName evidence="2">Uncharacterized protein</fullName>
    </submittedName>
</protein>
<feature type="compositionally biased region" description="Basic residues" evidence="1">
    <location>
        <begin position="368"/>
        <end position="387"/>
    </location>
</feature>
<sequence length="1472" mass="167084">MLNVYERRSPSAQQNLEPSYRAADFLPILSAFDEEVNQNLRLADKRYSSYEGKLNLVEYMRKNSSKKSRIDSGKAKKINRHSGYVQHAEKPYEKDTQKDDLSRLHSKSLPYALDKRCSDCLDKLDTKAANVCSRIPSNEGSPTEISSKVANGWEVRENLLTVRLTEKEIDLERIAVGLPNSRALPVTTNQPKGSRTLEYLWRLKTGLADWVENQSTKLEQAELDGNKDANLMATHLHRLKQRLETIKNLERDYLKYWEQYKHLHPGSFGNSRMIYRCQENGPYLKEISRSAMTLPTPDQSDEIQHSSMCGELGPQNDLSKPAWYSSMVNVFRPKMKKDHSSLMLSVDSATGADPEVNDIVVVEGVEVRRRRRGQKDQRRRSRTRLSRNLHSSKPEALGTPINRQEEYLEQVLCEIESQIEYLSGTFKCEIIGITSSKDYVNKEEYKITIRQGPPRLPSVYLLQNGRVRQIPLTQCTIPMDSRCAVKQKWTSYGRLQSSYNSGRRHRDRSFLQTEEPISYSYPQQAWENPAFIFSPCIDGVLTMKVAESKRVGRDRVLLYQAFDVIGILDSKGYQLSTPLRDTGTTRINLLLKWCPLADTDDESLVFYTPSADSALMTTSNSTVGCRPENVRLIVTDTEVTPKVNSHFDNTYASRSGSSIHGSSRVGESQSYSLVSPYYERLSKSSISNSSEQLSDLPSNRLGRRPNITIISIRPSGSIPTKCTTRRSKMSHWISMPNLEESATQKCGQEEEEEERPKDRKKVSVPILREPDVHEEAVTKQFGTQYDTGSVTLDENPLENYGSNCLSDEINEMSLMDKLDKIEQSEALQDDQSSLCPELLQRLKFQLNRVRGHLTRNRDNFPVSANQSPRHRKDSYEKKETSLSEKASEISKGDTLTSLFQSFSFLNEFNDQIGPPAGKTSVSSIHTSSCGSSKAASDIVESTSPNWLQLNLALSWHLDYVDRLLNEIKPRKQPPSERSVVLEPRQCSSSSPSLCMKPNLSNGLCTYPVKVYKALVALCGQTDILTEISDTWDQMSSDQLQAKSNFLSNLLPEDMRRRGQLQLIEVLIWPNISKKMQRDSHLDRDTIESANLMIVVTEFKQKLSEFYQKRIYPNWPEVNSTEVIDVLTEDILDYPVNGNNMTHVPITQIGQRLNPSTPLGPNVSPSSLPLSNVTDEKIAQILSYLAGQCNIQNKLNSSTPEQMIDAFPYYKRCYDSAFDILTLTRKRRSASGIPRDQAYGFTDLRSLCLAACYSTNTWIHVAHLISSGEKAVARKAIGLLKEFDPKLAEVSKLTRSYKTNLLNSRDSCTFDIVRCDDPPILFFNGPPAQFLSAVYDLVSHRGHAIEFLPPLWISMIIATENTQDQKMRLDGLRGLAVLLEQRHKRIQYGSRLLPDMHVKSRSDFKEETCIKAVSALYSHLSMSDPNPKVQRFAKRVIDRMESEAKDNGSASKSIQVTRAIKQSWGRYSPAYRR</sequence>
<feature type="compositionally biased region" description="Basic and acidic residues" evidence="1">
    <location>
        <begin position="873"/>
        <end position="886"/>
    </location>
</feature>
<feature type="region of interest" description="Disordered" evidence="1">
    <location>
        <begin position="855"/>
        <end position="886"/>
    </location>
</feature>
<dbReference type="EMBL" id="CAXLJL010000489">
    <property type="protein sequence ID" value="CAL5138193.1"/>
    <property type="molecule type" value="Genomic_DNA"/>
</dbReference>
<reference evidence="2" key="1">
    <citation type="submission" date="2024-06" db="EMBL/GenBank/DDBJ databases">
        <authorList>
            <person name="Liu X."/>
            <person name="Lenzi L."/>
            <person name="Haldenby T S."/>
            <person name="Uol C."/>
        </authorList>
    </citation>
    <scope>NUCLEOTIDE SEQUENCE</scope>
</reference>
<organism evidence="2 3">
    <name type="scientific">Calicophoron daubneyi</name>
    <name type="common">Rumen fluke</name>
    <name type="synonym">Paramphistomum daubneyi</name>
    <dbReference type="NCBI Taxonomy" id="300641"/>
    <lineage>
        <taxon>Eukaryota</taxon>
        <taxon>Metazoa</taxon>
        <taxon>Spiralia</taxon>
        <taxon>Lophotrochozoa</taxon>
        <taxon>Platyhelminthes</taxon>
        <taxon>Trematoda</taxon>
        <taxon>Digenea</taxon>
        <taxon>Plagiorchiida</taxon>
        <taxon>Pronocephalata</taxon>
        <taxon>Paramphistomoidea</taxon>
        <taxon>Paramphistomidae</taxon>
        <taxon>Calicophoron</taxon>
    </lineage>
</organism>
<feature type="region of interest" description="Disordered" evidence="1">
    <location>
        <begin position="368"/>
        <end position="398"/>
    </location>
</feature>
<feature type="region of interest" description="Disordered" evidence="1">
    <location>
        <begin position="65"/>
        <end position="101"/>
    </location>
</feature>
<feature type="compositionally biased region" description="Basic and acidic residues" evidence="1">
    <location>
        <begin position="87"/>
        <end position="101"/>
    </location>
</feature>
<evidence type="ECO:0000313" key="2">
    <source>
        <dbReference type="EMBL" id="CAL5138193.1"/>
    </source>
</evidence>
<dbReference type="Proteomes" id="UP001497525">
    <property type="component" value="Unassembled WGS sequence"/>
</dbReference>
<accession>A0AAV2TTB4</accession>
<proteinExistence type="predicted"/>
<gene>
    <name evidence="2" type="ORF">CDAUBV1_LOCUS12803</name>
</gene>
<name>A0AAV2TTB4_CALDB</name>
<evidence type="ECO:0000313" key="3">
    <source>
        <dbReference type="Proteomes" id="UP001497525"/>
    </source>
</evidence>
<comment type="caution">
    <text evidence="2">The sequence shown here is derived from an EMBL/GenBank/DDBJ whole genome shotgun (WGS) entry which is preliminary data.</text>
</comment>